<dbReference type="InterPro" id="IPR019002">
    <property type="entry name" value="Ribosome_biogenesis_Nop16"/>
</dbReference>
<keyword evidence="7" id="KW-1185">Reference proteome</keyword>
<dbReference type="GO" id="GO:0042273">
    <property type="term" value="P:ribosomal large subunit biogenesis"/>
    <property type="evidence" value="ECO:0007669"/>
    <property type="project" value="TreeGrafter"/>
</dbReference>
<dbReference type="GO" id="GO:0005730">
    <property type="term" value="C:nucleolus"/>
    <property type="evidence" value="ECO:0007669"/>
    <property type="project" value="UniProtKB-SubCell"/>
</dbReference>
<evidence type="ECO:0000256" key="5">
    <source>
        <dbReference type="SAM" id="MobiDB-lite"/>
    </source>
</evidence>
<name>A0AAD9IXI4_9ANNE</name>
<dbReference type="PANTHER" id="PTHR13243:SF1">
    <property type="entry name" value="NUCLEOLAR PROTEIN 16"/>
    <property type="match status" value="1"/>
</dbReference>
<evidence type="ECO:0000313" key="6">
    <source>
        <dbReference type="EMBL" id="KAK2142353.1"/>
    </source>
</evidence>
<keyword evidence="4" id="KW-0539">Nucleus</keyword>
<protein>
    <recommendedName>
        <fullName evidence="3">Nucleolar protein 16</fullName>
    </recommendedName>
</protein>
<dbReference type="Proteomes" id="UP001208570">
    <property type="component" value="Unassembled WGS sequence"/>
</dbReference>
<proteinExistence type="inferred from homology"/>
<evidence type="ECO:0000256" key="1">
    <source>
        <dbReference type="ARBA" id="ARBA00004604"/>
    </source>
</evidence>
<comment type="similarity">
    <text evidence="2">Belongs to the NOP16 family.</text>
</comment>
<gene>
    <name evidence="6" type="ORF">LSH36_966g00042</name>
</gene>
<evidence type="ECO:0000313" key="7">
    <source>
        <dbReference type="Proteomes" id="UP001208570"/>
    </source>
</evidence>
<evidence type="ECO:0000256" key="4">
    <source>
        <dbReference type="ARBA" id="ARBA00023242"/>
    </source>
</evidence>
<evidence type="ECO:0000256" key="3">
    <source>
        <dbReference type="ARBA" id="ARBA00015522"/>
    </source>
</evidence>
<comment type="caution">
    <text evidence="6">The sequence shown here is derived from an EMBL/GenBank/DDBJ whole genome shotgun (WGS) entry which is preliminary data.</text>
</comment>
<comment type="subcellular location">
    <subcellularLocation>
        <location evidence="1">Nucleus</location>
        <location evidence="1">Nucleolus</location>
    </subcellularLocation>
</comment>
<dbReference type="PANTHER" id="PTHR13243">
    <property type="entry name" value="HSPC111 PROTEIN-RELATED"/>
    <property type="match status" value="1"/>
</dbReference>
<feature type="region of interest" description="Disordered" evidence="5">
    <location>
        <begin position="1"/>
        <end position="28"/>
    </location>
</feature>
<reference evidence="6" key="1">
    <citation type="journal article" date="2023" name="Mol. Biol. Evol.">
        <title>Third-Generation Sequencing Reveals the Adaptive Role of the Epigenome in Three Deep-Sea Polychaetes.</title>
        <authorList>
            <person name="Perez M."/>
            <person name="Aroh O."/>
            <person name="Sun Y."/>
            <person name="Lan Y."/>
            <person name="Juniper S.K."/>
            <person name="Young C.R."/>
            <person name="Angers B."/>
            <person name="Qian P.Y."/>
        </authorList>
    </citation>
    <scope>NUCLEOTIDE SEQUENCE</scope>
    <source>
        <strain evidence="6">P08H-3</strain>
    </source>
</reference>
<organism evidence="6 7">
    <name type="scientific">Paralvinella palmiformis</name>
    <dbReference type="NCBI Taxonomy" id="53620"/>
    <lineage>
        <taxon>Eukaryota</taxon>
        <taxon>Metazoa</taxon>
        <taxon>Spiralia</taxon>
        <taxon>Lophotrochozoa</taxon>
        <taxon>Annelida</taxon>
        <taxon>Polychaeta</taxon>
        <taxon>Sedentaria</taxon>
        <taxon>Canalipalpata</taxon>
        <taxon>Terebellida</taxon>
        <taxon>Terebelliformia</taxon>
        <taxon>Alvinellidae</taxon>
        <taxon>Paralvinella</taxon>
    </lineage>
</organism>
<accession>A0AAD9IXI4</accession>
<feature type="compositionally biased region" description="Basic residues" evidence="5">
    <location>
        <begin position="1"/>
        <end position="26"/>
    </location>
</feature>
<dbReference type="Pfam" id="PF09420">
    <property type="entry name" value="Nop16"/>
    <property type="match status" value="2"/>
</dbReference>
<dbReference type="EMBL" id="JAODUP010000966">
    <property type="protein sequence ID" value="KAK2142353.1"/>
    <property type="molecule type" value="Genomic_DNA"/>
</dbReference>
<sequence length="225" mass="26029">MGKVRKVRKKYNYNKNRRREWKKREKKSAVGCVQLKESWDESKTLSKNLQEMGLVLDPNKLLAVPSTKDNLGPRSVDKCLPVPNKSTPPKSFVITELEKEANRPQESHAKLSESEVLFCTHMLDRYGDDYKSSEDKTFRVRGPILAIHCDVTTVRDGSVCSFSAVQWRVLCSSTVLDKAMARDYRNYYQDTPKQIKRRINAFKNIPDQYNAYLESKKSTSKRNNT</sequence>
<evidence type="ECO:0000256" key="2">
    <source>
        <dbReference type="ARBA" id="ARBA00008479"/>
    </source>
</evidence>
<dbReference type="AlphaFoldDB" id="A0AAD9IXI4"/>